<organism evidence="1 2">
    <name type="scientific">Platysternon megacephalum</name>
    <name type="common">big-headed turtle</name>
    <dbReference type="NCBI Taxonomy" id="55544"/>
    <lineage>
        <taxon>Eukaryota</taxon>
        <taxon>Metazoa</taxon>
        <taxon>Chordata</taxon>
        <taxon>Craniata</taxon>
        <taxon>Vertebrata</taxon>
        <taxon>Euteleostomi</taxon>
        <taxon>Archelosauria</taxon>
        <taxon>Testudinata</taxon>
        <taxon>Testudines</taxon>
        <taxon>Cryptodira</taxon>
        <taxon>Durocryptodira</taxon>
        <taxon>Testudinoidea</taxon>
        <taxon>Platysternidae</taxon>
        <taxon>Platysternon</taxon>
    </lineage>
</organism>
<keyword evidence="1" id="KW-0371">Homeobox</keyword>
<comment type="caution">
    <text evidence="1">The sequence shown here is derived from an EMBL/GenBank/DDBJ whole genome shotgun (WGS) entry which is preliminary data.</text>
</comment>
<dbReference type="EMBL" id="QXTE01000269">
    <property type="protein sequence ID" value="TFK00481.1"/>
    <property type="molecule type" value="Genomic_DNA"/>
</dbReference>
<reference evidence="1 2" key="1">
    <citation type="submission" date="2019-04" db="EMBL/GenBank/DDBJ databases">
        <title>Draft genome of the big-headed turtle Platysternon megacephalum.</title>
        <authorList>
            <person name="Gong S."/>
        </authorList>
    </citation>
    <scope>NUCLEOTIDE SEQUENCE [LARGE SCALE GENOMIC DNA]</scope>
    <source>
        <strain evidence="1">DO16091913</strain>
        <tissue evidence="1">Muscle</tissue>
    </source>
</reference>
<name>A0A4D9DSD6_9SAUR</name>
<accession>A0A4D9DSD6</accession>
<reference evidence="1 2" key="2">
    <citation type="submission" date="2019-04" db="EMBL/GenBank/DDBJ databases">
        <title>The genome sequence of big-headed turtle.</title>
        <authorList>
            <person name="Gong S."/>
        </authorList>
    </citation>
    <scope>NUCLEOTIDE SEQUENCE [LARGE SCALE GENOMIC DNA]</scope>
    <source>
        <strain evidence="1">DO16091913</strain>
        <tissue evidence="1">Muscle</tissue>
    </source>
</reference>
<proteinExistence type="predicted"/>
<dbReference type="GO" id="GO:0003677">
    <property type="term" value="F:DNA binding"/>
    <property type="evidence" value="ECO:0007669"/>
    <property type="project" value="UniProtKB-KW"/>
</dbReference>
<evidence type="ECO:0000313" key="2">
    <source>
        <dbReference type="Proteomes" id="UP000297703"/>
    </source>
</evidence>
<keyword evidence="2" id="KW-1185">Reference proteome</keyword>
<evidence type="ECO:0000313" key="1">
    <source>
        <dbReference type="EMBL" id="TFK00481.1"/>
    </source>
</evidence>
<dbReference type="AlphaFoldDB" id="A0A4D9DSD6"/>
<sequence length="124" mass="13225">MSWLLREAPGRCLRLAALGRCSSRLASHPFPVRLSAEHGPGLVLKKAGRRVLRLSSPALRAGVSGGLCRSAPDEWQKSWSGAWECLAERPAQSPAQRMLSNQLGLFPNLGISGTGPLKKCLAAA</sequence>
<protein>
    <submittedName>
        <fullName evidence="1">Homeobox protein Hox-C6</fullName>
    </submittedName>
</protein>
<keyword evidence="1" id="KW-0238">DNA-binding</keyword>
<dbReference type="Proteomes" id="UP000297703">
    <property type="component" value="Unassembled WGS sequence"/>
</dbReference>
<gene>
    <name evidence="1" type="ORF">DR999_PMT17404</name>
</gene>